<proteinExistence type="predicted"/>
<gene>
    <name evidence="1" type="ORF">SAMN02746064_00990</name>
</gene>
<evidence type="ECO:0000313" key="1">
    <source>
        <dbReference type="EMBL" id="SHE68218.1"/>
    </source>
</evidence>
<evidence type="ECO:0000313" key="2">
    <source>
        <dbReference type="Proteomes" id="UP000184251"/>
    </source>
</evidence>
<dbReference type="Gene3D" id="3.40.1390.20">
    <property type="entry name" value="HprK N-terminal domain-like"/>
    <property type="match status" value="1"/>
</dbReference>
<dbReference type="InterPro" id="IPR028979">
    <property type="entry name" value="Ser_kin/Pase_Hpr-like_N_sf"/>
</dbReference>
<name>A0A1M4VGZ6_9FIRM</name>
<dbReference type="AlphaFoldDB" id="A0A1M4VGZ6"/>
<keyword evidence="2" id="KW-1185">Reference proteome</keyword>
<reference evidence="1 2" key="1">
    <citation type="submission" date="2016-11" db="EMBL/GenBank/DDBJ databases">
        <authorList>
            <person name="Jaros S."/>
            <person name="Januszkiewicz K."/>
            <person name="Wedrychowicz H."/>
        </authorList>
    </citation>
    <scope>NUCLEOTIDE SEQUENCE [LARGE SCALE GENOMIC DNA]</scope>
    <source>
        <strain evidence="1 2">DSM 14828</strain>
    </source>
</reference>
<dbReference type="Proteomes" id="UP000184251">
    <property type="component" value="Unassembled WGS sequence"/>
</dbReference>
<dbReference type="EMBL" id="FQTU01000005">
    <property type="protein sequence ID" value="SHE68218.1"/>
    <property type="molecule type" value="Genomic_DNA"/>
</dbReference>
<accession>A0A1M4VGZ6</accession>
<dbReference type="RefSeq" id="WP_073269978.1">
    <property type="nucleotide sequence ID" value="NZ_FQTU01000005.1"/>
</dbReference>
<organism evidence="1 2">
    <name type="scientific">Alkalibacter saccharofermentans DSM 14828</name>
    <dbReference type="NCBI Taxonomy" id="1120975"/>
    <lineage>
        <taxon>Bacteria</taxon>
        <taxon>Bacillati</taxon>
        <taxon>Bacillota</taxon>
        <taxon>Clostridia</taxon>
        <taxon>Eubacteriales</taxon>
        <taxon>Eubacteriaceae</taxon>
        <taxon>Alkalibacter</taxon>
    </lineage>
</organism>
<protein>
    <recommendedName>
        <fullName evidence="3">DRTGG domain-containing protein</fullName>
    </recommendedName>
</protein>
<dbReference type="OrthoDB" id="9800390at2"/>
<sequence>MKIHEIKNILDAEILCGEDKLSDEISLACGCDLMSDVLRFAKEDVVLLTGLTNIHVLKTAEMANIQYLVFVRDKTPAVEMVQEADELDMVIMKTRLPLYEACGKLYKEGLGDRFYE</sequence>
<dbReference type="STRING" id="1120975.SAMN02746064_00990"/>
<evidence type="ECO:0008006" key="3">
    <source>
        <dbReference type="Google" id="ProtNLM"/>
    </source>
</evidence>
<dbReference type="SUPFAM" id="SSF75138">
    <property type="entry name" value="HprK N-terminal domain-like"/>
    <property type="match status" value="1"/>
</dbReference>